<dbReference type="Gene3D" id="3.40.830.10">
    <property type="entry name" value="LigB-like"/>
    <property type="match status" value="1"/>
</dbReference>
<evidence type="ECO:0000256" key="1">
    <source>
        <dbReference type="ARBA" id="ARBA00006315"/>
    </source>
</evidence>
<proteinExistence type="inferred from homology"/>
<dbReference type="Proteomes" id="UP000295793">
    <property type="component" value="Unassembled WGS sequence"/>
</dbReference>
<sequence>MTTREAFAAGTLYSADTHRLLAQVEAWLEQGRNQHTDCAPVKALIAPHSGYFASGNVTAAAYRPLIPQYDQIKRVIIVGAAHKQKIGQIAVPAANTFKTPLGTVQVDQQSVSDLLAFDQVIESDEHHVAEHSIELQLPFLQTLLEDFSIVPLVTSQCDFQYLAEVLDSLWGGPETLIVVSSGLSRHLPLNEATEQDSVTAAKILTCESTIEDANACGYAAINALLSCAAKHGLAPAQRALTTSASSGGKSNRVRGFGAFVFYDKG</sequence>
<evidence type="ECO:0008006" key="4">
    <source>
        <dbReference type="Google" id="ProtNLM"/>
    </source>
</evidence>
<protein>
    <recommendedName>
        <fullName evidence="4">MEMO1 family protein</fullName>
    </recommendedName>
</protein>
<dbReference type="AlphaFoldDB" id="A0A4R3IB99"/>
<organism evidence="2 3">
    <name type="scientific">Reinekea marinisedimentorum</name>
    <dbReference type="NCBI Taxonomy" id="230495"/>
    <lineage>
        <taxon>Bacteria</taxon>
        <taxon>Pseudomonadati</taxon>
        <taxon>Pseudomonadota</taxon>
        <taxon>Gammaproteobacteria</taxon>
        <taxon>Oceanospirillales</taxon>
        <taxon>Saccharospirillaceae</taxon>
        <taxon>Reinekea</taxon>
    </lineage>
</organism>
<dbReference type="RefSeq" id="WP_132699025.1">
    <property type="nucleotide sequence ID" value="NZ_SLZR01000001.1"/>
</dbReference>
<dbReference type="NCBIfam" id="TIGR04336">
    <property type="entry name" value="AmmeMemoSam_B"/>
    <property type="match status" value="1"/>
</dbReference>
<gene>
    <name evidence="2" type="ORF">BCF53_101232</name>
</gene>
<accession>A0A4R3IB99</accession>
<name>A0A4R3IB99_9GAMM</name>
<comment type="caution">
    <text evidence="2">The sequence shown here is derived from an EMBL/GenBank/DDBJ whole genome shotgun (WGS) entry which is preliminary data.</text>
</comment>
<evidence type="ECO:0000313" key="3">
    <source>
        <dbReference type="Proteomes" id="UP000295793"/>
    </source>
</evidence>
<comment type="similarity">
    <text evidence="1">Belongs to the MEMO1 family.</text>
</comment>
<dbReference type="PANTHER" id="PTHR11060:SF0">
    <property type="entry name" value="PROTEIN MEMO1"/>
    <property type="match status" value="1"/>
</dbReference>
<dbReference type="PANTHER" id="PTHR11060">
    <property type="entry name" value="PROTEIN MEMO1"/>
    <property type="match status" value="1"/>
</dbReference>
<dbReference type="Pfam" id="PF01875">
    <property type="entry name" value="Memo"/>
    <property type="match status" value="1"/>
</dbReference>
<keyword evidence="3" id="KW-1185">Reference proteome</keyword>
<dbReference type="OrthoDB" id="9782820at2"/>
<reference evidence="2 3" key="1">
    <citation type="submission" date="2019-03" db="EMBL/GenBank/DDBJ databases">
        <title>Genomic Encyclopedia of Archaeal and Bacterial Type Strains, Phase II (KMG-II): from individual species to whole genera.</title>
        <authorList>
            <person name="Goeker M."/>
        </authorList>
    </citation>
    <scope>NUCLEOTIDE SEQUENCE [LARGE SCALE GENOMIC DNA]</scope>
    <source>
        <strain evidence="2 3">DSM 15388</strain>
    </source>
</reference>
<dbReference type="CDD" id="cd07361">
    <property type="entry name" value="MEMO_like"/>
    <property type="match status" value="1"/>
</dbReference>
<dbReference type="InterPro" id="IPR002737">
    <property type="entry name" value="MEMO1_fam"/>
</dbReference>
<evidence type="ECO:0000313" key="2">
    <source>
        <dbReference type="EMBL" id="TCS43889.1"/>
    </source>
</evidence>
<dbReference type="EMBL" id="SLZR01000001">
    <property type="protein sequence ID" value="TCS43889.1"/>
    <property type="molecule type" value="Genomic_DNA"/>
</dbReference>